<dbReference type="GO" id="GO:0008239">
    <property type="term" value="F:dipeptidyl-peptidase activity"/>
    <property type="evidence" value="ECO:0007669"/>
    <property type="project" value="InterPro"/>
</dbReference>
<dbReference type="AlphaFoldDB" id="A0A839TM80"/>
<dbReference type="InterPro" id="IPR000383">
    <property type="entry name" value="Xaa-Pro-like_dom"/>
</dbReference>
<dbReference type="EMBL" id="JACHXJ010000002">
    <property type="protein sequence ID" value="MBB3127974.1"/>
    <property type="molecule type" value="Genomic_DNA"/>
</dbReference>
<dbReference type="Gene3D" id="3.40.50.1820">
    <property type="entry name" value="alpha/beta hydrolase"/>
    <property type="match status" value="1"/>
</dbReference>
<reference evidence="3 4" key="1">
    <citation type="submission" date="2020-08" db="EMBL/GenBank/DDBJ databases">
        <title>Genomic Encyclopedia of Type Strains, Phase III (KMG-III): the genomes of soil and plant-associated and newly described type strains.</title>
        <authorList>
            <person name="Whitman W."/>
        </authorList>
    </citation>
    <scope>NUCLEOTIDE SEQUENCE [LARGE SCALE GENOMIC DNA]</scope>
    <source>
        <strain evidence="3 4">CECT 5831</strain>
    </source>
</reference>
<dbReference type="Proteomes" id="UP000517523">
    <property type="component" value="Unassembled WGS sequence"/>
</dbReference>
<dbReference type="InterPro" id="IPR029058">
    <property type="entry name" value="AB_hydrolase_fold"/>
</dbReference>
<dbReference type="SMART" id="SM00939">
    <property type="entry name" value="PepX_C"/>
    <property type="match status" value="1"/>
</dbReference>
<dbReference type="InterPro" id="IPR050585">
    <property type="entry name" value="Xaa-Pro_dipeptidyl-ppase/CocE"/>
</dbReference>
<dbReference type="PANTHER" id="PTHR43056:SF10">
    <property type="entry name" value="COCE_NOND FAMILY, PUTATIVE (AFU_ORTHOLOGUE AFUA_7G00600)-RELATED"/>
    <property type="match status" value="1"/>
</dbReference>
<comment type="caution">
    <text evidence="3">The sequence shown here is derived from an EMBL/GenBank/DDBJ whole genome shotgun (WGS) entry which is preliminary data.</text>
</comment>
<sequence length="565" mass="61299">MEFGHVKVERKAACVMRDGITLYADIYRPAEEGTFPVLLMRQPYGRKIASMVTYAHPVWYAARGYIVVIQDVRGRGDSEGEFTPFVSEAEDGYDTIEWAAGLEGASGKVGMYGFSYQGATQWAAASLHPPHLAAIAPAMTAVDLYHGWMYTFGSFDVQSCLPWAYQLARDTARRKGDAEAEAACSRVMSDPSGVLAQLPLAQGHPLLEAYLPAYFDWLGHPAYDQYWSQLNWLDAFKEQPVPALHIAGWYDFLLDGTLQSYRALQAQESRADCFHRLVVGPWTHIPWGRKAGGTDYGPEADGNIHLEQLAWFDYWLKGEGGSDLKERQPVRYYEAGSGAWVEAEAYPAGAEGGSRWYLTGTQLPANGASGGGRLAADADAEPGRAADVFVYDARLPMPLRSVLPEDRSARQDRFEILVYTGEPACVPLRILGAPEVTVSCQVMDGPTDLTAILTQVTPAGEARFLSVGRTEIGASGASDASGSIGGWETATIRMRPLAAEIPAGSTLRLELSGSAYPLLLRHPNGIRLQEAARQGPDALQIATVAVDASGGTSWLQLPILGDTSE</sequence>
<dbReference type="InterPro" id="IPR005674">
    <property type="entry name" value="CocE/Ser_esterase"/>
</dbReference>
<accession>A0A839TM80</accession>
<dbReference type="InterPro" id="IPR013736">
    <property type="entry name" value="Xaa-Pro_dipept_C"/>
</dbReference>
<proteinExistence type="predicted"/>
<dbReference type="SUPFAM" id="SSF53474">
    <property type="entry name" value="alpha/beta-Hydrolases"/>
    <property type="match status" value="1"/>
</dbReference>
<gene>
    <name evidence="3" type="ORF">FHS19_002628</name>
</gene>
<evidence type="ECO:0000259" key="2">
    <source>
        <dbReference type="SMART" id="SM00939"/>
    </source>
</evidence>
<dbReference type="Pfam" id="PF08530">
    <property type="entry name" value="PepX_C"/>
    <property type="match status" value="1"/>
</dbReference>
<keyword evidence="1" id="KW-0378">Hydrolase</keyword>
<dbReference type="PANTHER" id="PTHR43056">
    <property type="entry name" value="PEPTIDASE S9 PROLYL OLIGOPEPTIDASE"/>
    <property type="match status" value="1"/>
</dbReference>
<organism evidence="3 4">
    <name type="scientific">Paenibacillus rhizosphaerae</name>
    <dbReference type="NCBI Taxonomy" id="297318"/>
    <lineage>
        <taxon>Bacteria</taxon>
        <taxon>Bacillati</taxon>
        <taxon>Bacillota</taxon>
        <taxon>Bacilli</taxon>
        <taxon>Bacillales</taxon>
        <taxon>Paenibacillaceae</taxon>
        <taxon>Paenibacillus</taxon>
    </lineage>
</organism>
<name>A0A839TM80_9BACL</name>
<evidence type="ECO:0000313" key="4">
    <source>
        <dbReference type="Proteomes" id="UP000517523"/>
    </source>
</evidence>
<feature type="domain" description="Xaa-Pro dipeptidyl-peptidase C-terminal" evidence="2">
    <location>
        <begin position="309"/>
        <end position="552"/>
    </location>
</feature>
<dbReference type="InterPro" id="IPR008979">
    <property type="entry name" value="Galactose-bd-like_sf"/>
</dbReference>
<dbReference type="Pfam" id="PF02129">
    <property type="entry name" value="Peptidase_S15"/>
    <property type="match status" value="1"/>
</dbReference>
<evidence type="ECO:0000313" key="3">
    <source>
        <dbReference type="EMBL" id="MBB3127974.1"/>
    </source>
</evidence>
<dbReference type="NCBIfam" id="TIGR00976">
    <property type="entry name" value="CocE_NonD"/>
    <property type="match status" value="1"/>
</dbReference>
<evidence type="ECO:0000256" key="1">
    <source>
        <dbReference type="ARBA" id="ARBA00022801"/>
    </source>
</evidence>
<dbReference type="Gene3D" id="2.60.120.260">
    <property type="entry name" value="Galactose-binding domain-like"/>
    <property type="match status" value="1"/>
</dbReference>
<protein>
    <recommendedName>
        <fullName evidence="2">Xaa-Pro dipeptidyl-peptidase C-terminal domain-containing protein</fullName>
    </recommendedName>
</protein>
<dbReference type="SUPFAM" id="SSF49785">
    <property type="entry name" value="Galactose-binding domain-like"/>
    <property type="match status" value="1"/>
</dbReference>
<dbReference type="Gene3D" id="1.10.3020.10">
    <property type="entry name" value="alpha-amino acid ester hydrolase ( Helical cap domain)"/>
    <property type="match status" value="1"/>
</dbReference>
<dbReference type="RefSeq" id="WP_204797522.1">
    <property type="nucleotide sequence ID" value="NZ_JACHXJ010000002.1"/>
</dbReference>